<reference evidence="1" key="1">
    <citation type="journal article" date="2012" name="Nature">
        <title>The oyster genome reveals stress adaptation and complexity of shell formation.</title>
        <authorList>
            <person name="Zhang G."/>
            <person name="Fang X."/>
            <person name="Guo X."/>
            <person name="Li L."/>
            <person name="Luo R."/>
            <person name="Xu F."/>
            <person name="Yang P."/>
            <person name="Zhang L."/>
            <person name="Wang X."/>
            <person name="Qi H."/>
            <person name="Xiong Z."/>
            <person name="Que H."/>
            <person name="Xie Y."/>
            <person name="Holland P.W."/>
            <person name="Paps J."/>
            <person name="Zhu Y."/>
            <person name="Wu F."/>
            <person name="Chen Y."/>
            <person name="Wang J."/>
            <person name="Peng C."/>
            <person name="Meng J."/>
            <person name="Yang L."/>
            <person name="Liu J."/>
            <person name="Wen B."/>
            <person name="Zhang N."/>
            <person name="Huang Z."/>
            <person name="Zhu Q."/>
            <person name="Feng Y."/>
            <person name="Mount A."/>
            <person name="Hedgecock D."/>
            <person name="Xu Z."/>
            <person name="Liu Y."/>
            <person name="Domazet-Loso T."/>
            <person name="Du Y."/>
            <person name="Sun X."/>
            <person name="Zhang S."/>
            <person name="Liu B."/>
            <person name="Cheng P."/>
            <person name="Jiang X."/>
            <person name="Li J."/>
            <person name="Fan D."/>
            <person name="Wang W."/>
            <person name="Fu W."/>
            <person name="Wang T."/>
            <person name="Wang B."/>
            <person name="Zhang J."/>
            <person name="Peng Z."/>
            <person name="Li Y."/>
            <person name="Li N."/>
            <person name="Wang J."/>
            <person name="Chen M."/>
            <person name="He Y."/>
            <person name="Tan F."/>
            <person name="Song X."/>
            <person name="Zheng Q."/>
            <person name="Huang R."/>
            <person name="Yang H."/>
            <person name="Du X."/>
            <person name="Chen L."/>
            <person name="Yang M."/>
            <person name="Gaffney P.M."/>
            <person name="Wang S."/>
            <person name="Luo L."/>
            <person name="She Z."/>
            <person name="Ming Y."/>
            <person name="Huang W."/>
            <person name="Zhang S."/>
            <person name="Huang B."/>
            <person name="Zhang Y."/>
            <person name="Qu T."/>
            <person name="Ni P."/>
            <person name="Miao G."/>
            <person name="Wang J."/>
            <person name="Wang Q."/>
            <person name="Steinberg C.E."/>
            <person name="Wang H."/>
            <person name="Li N."/>
            <person name="Qian L."/>
            <person name="Zhang G."/>
            <person name="Li Y."/>
            <person name="Yang H."/>
            <person name="Liu X."/>
            <person name="Wang J."/>
            <person name="Yin Y."/>
            <person name="Wang J."/>
        </authorList>
    </citation>
    <scope>NUCLEOTIDE SEQUENCE [LARGE SCALE GENOMIC DNA]</scope>
    <source>
        <strain evidence="1">05x7-T-G4-1.051#20</strain>
    </source>
</reference>
<dbReference type="EMBL" id="JH816827">
    <property type="protein sequence ID" value="EKC26091.1"/>
    <property type="molecule type" value="Genomic_DNA"/>
</dbReference>
<sequence>MPISYISVTSSGKIEGNSVRPALRQSTTPLVQLHFFGQEATDEHLSLCCSAV</sequence>
<dbReference type="HOGENOM" id="CLU_3089279_0_0_1"/>
<accession>K1QX52</accession>
<protein>
    <submittedName>
        <fullName evidence="1">Uncharacterized protein</fullName>
    </submittedName>
</protein>
<dbReference type="AlphaFoldDB" id="K1QX52"/>
<name>K1QX52_MAGGI</name>
<gene>
    <name evidence="1" type="ORF">CGI_10012819</name>
</gene>
<evidence type="ECO:0000313" key="1">
    <source>
        <dbReference type="EMBL" id="EKC26091.1"/>
    </source>
</evidence>
<dbReference type="InParanoid" id="K1QX52"/>
<proteinExistence type="predicted"/>
<organism evidence="1">
    <name type="scientific">Magallana gigas</name>
    <name type="common">Pacific oyster</name>
    <name type="synonym">Crassostrea gigas</name>
    <dbReference type="NCBI Taxonomy" id="29159"/>
    <lineage>
        <taxon>Eukaryota</taxon>
        <taxon>Metazoa</taxon>
        <taxon>Spiralia</taxon>
        <taxon>Lophotrochozoa</taxon>
        <taxon>Mollusca</taxon>
        <taxon>Bivalvia</taxon>
        <taxon>Autobranchia</taxon>
        <taxon>Pteriomorphia</taxon>
        <taxon>Ostreida</taxon>
        <taxon>Ostreoidea</taxon>
        <taxon>Ostreidae</taxon>
        <taxon>Magallana</taxon>
    </lineage>
</organism>